<sequence length="123" mass="13998">MWKQNLNGIHKALSVLQEVLKDSNKLDLQRVHTAQLAESSYGMIMTESELKLKRQMKYLGRHRVWYLRSLGHFFANGAPNHFTHVLIDDASQCTETECDCCSSLKKALPGNPVCDHISTNKLN</sequence>
<keyword evidence="2" id="KW-1185">Reference proteome</keyword>
<dbReference type="EnsemblMetazoa" id="GAUT037203-RA">
    <property type="protein sequence ID" value="GAUT037203-PA"/>
    <property type="gene ID" value="GAUT037203"/>
</dbReference>
<dbReference type="STRING" id="7395.A0A1A9VH84"/>
<organism evidence="1 2">
    <name type="scientific">Glossina austeni</name>
    <name type="common">Savannah tsetse fly</name>
    <dbReference type="NCBI Taxonomy" id="7395"/>
    <lineage>
        <taxon>Eukaryota</taxon>
        <taxon>Metazoa</taxon>
        <taxon>Ecdysozoa</taxon>
        <taxon>Arthropoda</taxon>
        <taxon>Hexapoda</taxon>
        <taxon>Insecta</taxon>
        <taxon>Pterygota</taxon>
        <taxon>Neoptera</taxon>
        <taxon>Endopterygota</taxon>
        <taxon>Diptera</taxon>
        <taxon>Brachycera</taxon>
        <taxon>Muscomorpha</taxon>
        <taxon>Hippoboscoidea</taxon>
        <taxon>Glossinidae</taxon>
        <taxon>Glossina</taxon>
    </lineage>
</organism>
<dbReference type="Proteomes" id="UP000078200">
    <property type="component" value="Unassembled WGS sequence"/>
</dbReference>
<reference evidence="1" key="1">
    <citation type="submission" date="2020-05" db="UniProtKB">
        <authorList>
            <consortium name="EnsemblMetazoa"/>
        </authorList>
    </citation>
    <scope>IDENTIFICATION</scope>
    <source>
        <strain evidence="1">TTRI</strain>
    </source>
</reference>
<protein>
    <submittedName>
        <fullName evidence="1">Uncharacterized protein</fullName>
    </submittedName>
</protein>
<dbReference type="AlphaFoldDB" id="A0A1A9VH84"/>
<name>A0A1A9VH84_GLOAU</name>
<accession>A0A1A9VH84</accession>
<dbReference type="VEuPathDB" id="VectorBase:GAUT037203"/>
<proteinExistence type="predicted"/>
<evidence type="ECO:0000313" key="2">
    <source>
        <dbReference type="Proteomes" id="UP000078200"/>
    </source>
</evidence>
<evidence type="ECO:0000313" key="1">
    <source>
        <dbReference type="EnsemblMetazoa" id="GAUT037203-PA"/>
    </source>
</evidence>